<dbReference type="Proteomes" id="UP001054857">
    <property type="component" value="Unassembled WGS sequence"/>
</dbReference>
<comment type="caution">
    <text evidence="2">The sequence shown here is derived from an EMBL/GenBank/DDBJ whole genome shotgun (WGS) entry which is preliminary data.</text>
</comment>
<dbReference type="GO" id="GO:0003910">
    <property type="term" value="F:DNA ligase (ATP) activity"/>
    <property type="evidence" value="ECO:0007669"/>
    <property type="project" value="InterPro"/>
</dbReference>
<dbReference type="EMBL" id="BMAR01000032">
    <property type="protein sequence ID" value="GFR49647.1"/>
    <property type="molecule type" value="Genomic_DNA"/>
</dbReference>
<dbReference type="InterPro" id="IPR029710">
    <property type="entry name" value="LIG4"/>
</dbReference>
<sequence>ERAVLACLHPAAPDQLAGCCDLRRVLQQLVGQGEREGQHEEQEGMGKEVEEEEEVGKQQQQREGQQERPESLCATWKPPRVQAGVLVAPHLAARCGAGGGGGPEEATQGLMRDWGGGPVVVETKFDGWRIQLHVTGGMYDPRVTATPTCGAASAGDSSTRCRFHYYSRNCRDHGPRSGFSVLD</sequence>
<evidence type="ECO:0000313" key="3">
    <source>
        <dbReference type="Proteomes" id="UP001054857"/>
    </source>
</evidence>
<gene>
    <name evidence="2" type="ORF">Agub_g11786</name>
</gene>
<dbReference type="GO" id="GO:0032807">
    <property type="term" value="C:DNA ligase IV complex"/>
    <property type="evidence" value="ECO:0007669"/>
    <property type="project" value="TreeGrafter"/>
</dbReference>
<dbReference type="GO" id="GO:0005524">
    <property type="term" value="F:ATP binding"/>
    <property type="evidence" value="ECO:0007669"/>
    <property type="project" value="InterPro"/>
</dbReference>
<evidence type="ECO:0000256" key="1">
    <source>
        <dbReference type="SAM" id="MobiDB-lite"/>
    </source>
</evidence>
<protein>
    <recommendedName>
        <fullName evidence="4">ATP-dependent DNA ligase family profile domain-containing protein</fullName>
    </recommendedName>
</protein>
<feature type="region of interest" description="Disordered" evidence="1">
    <location>
        <begin position="31"/>
        <end position="75"/>
    </location>
</feature>
<reference evidence="2 3" key="1">
    <citation type="journal article" date="2021" name="Sci. Rep.">
        <title>Genome sequencing of the multicellular alga Astrephomene provides insights into convergent evolution of germ-soma differentiation.</title>
        <authorList>
            <person name="Yamashita S."/>
            <person name="Yamamoto K."/>
            <person name="Matsuzaki R."/>
            <person name="Suzuki S."/>
            <person name="Yamaguchi H."/>
            <person name="Hirooka S."/>
            <person name="Minakuchi Y."/>
            <person name="Miyagishima S."/>
            <person name="Kawachi M."/>
            <person name="Toyoda A."/>
            <person name="Nozaki H."/>
        </authorList>
    </citation>
    <scope>NUCLEOTIDE SEQUENCE [LARGE SCALE GENOMIC DNA]</scope>
    <source>
        <strain evidence="2 3">NIES-4017</strain>
    </source>
</reference>
<dbReference type="InterPro" id="IPR016059">
    <property type="entry name" value="DNA_ligase_ATP-dep_CS"/>
</dbReference>
<proteinExistence type="predicted"/>
<evidence type="ECO:0000313" key="2">
    <source>
        <dbReference type="EMBL" id="GFR49647.1"/>
    </source>
</evidence>
<keyword evidence="3" id="KW-1185">Reference proteome</keyword>
<dbReference type="GO" id="GO:0006303">
    <property type="term" value="P:double-strand break repair via nonhomologous end joining"/>
    <property type="evidence" value="ECO:0007669"/>
    <property type="project" value="TreeGrafter"/>
</dbReference>
<feature type="non-terminal residue" evidence="2">
    <location>
        <position position="183"/>
    </location>
</feature>
<organism evidence="2 3">
    <name type="scientific">Astrephomene gubernaculifera</name>
    <dbReference type="NCBI Taxonomy" id="47775"/>
    <lineage>
        <taxon>Eukaryota</taxon>
        <taxon>Viridiplantae</taxon>
        <taxon>Chlorophyta</taxon>
        <taxon>core chlorophytes</taxon>
        <taxon>Chlorophyceae</taxon>
        <taxon>CS clade</taxon>
        <taxon>Chlamydomonadales</taxon>
        <taxon>Astrephomenaceae</taxon>
        <taxon>Astrephomene</taxon>
    </lineage>
</organism>
<feature type="compositionally biased region" description="Basic and acidic residues" evidence="1">
    <location>
        <begin position="33"/>
        <end position="48"/>
    </location>
</feature>
<dbReference type="PANTHER" id="PTHR45997">
    <property type="entry name" value="DNA LIGASE 4"/>
    <property type="match status" value="1"/>
</dbReference>
<feature type="non-terminal residue" evidence="2">
    <location>
        <position position="1"/>
    </location>
</feature>
<accession>A0AAD3DZE3</accession>
<dbReference type="GO" id="GO:0006297">
    <property type="term" value="P:nucleotide-excision repair, DNA gap filling"/>
    <property type="evidence" value="ECO:0007669"/>
    <property type="project" value="TreeGrafter"/>
</dbReference>
<evidence type="ECO:0008006" key="4">
    <source>
        <dbReference type="Google" id="ProtNLM"/>
    </source>
</evidence>
<name>A0AAD3DZE3_9CHLO</name>
<dbReference type="PANTHER" id="PTHR45997:SF1">
    <property type="entry name" value="DNA LIGASE 4"/>
    <property type="match status" value="1"/>
</dbReference>
<dbReference type="PROSITE" id="PS00697">
    <property type="entry name" value="DNA_LIGASE_A1"/>
    <property type="match status" value="1"/>
</dbReference>
<dbReference type="AlphaFoldDB" id="A0AAD3DZE3"/>
<dbReference type="GO" id="GO:0003677">
    <property type="term" value="F:DNA binding"/>
    <property type="evidence" value="ECO:0007669"/>
    <property type="project" value="InterPro"/>
</dbReference>